<reference evidence="1" key="1">
    <citation type="submission" date="2021-06" db="EMBL/GenBank/DDBJ databases">
        <authorList>
            <person name="Hodson N. C."/>
            <person name="Mongue J. A."/>
            <person name="Jaron S. K."/>
        </authorList>
    </citation>
    <scope>NUCLEOTIDE SEQUENCE</scope>
</reference>
<proteinExistence type="predicted"/>
<dbReference type="AlphaFoldDB" id="A0A8J2PXC1"/>
<comment type="caution">
    <text evidence="1">The sequence shown here is derived from an EMBL/GenBank/DDBJ whole genome shotgun (WGS) entry which is preliminary data.</text>
</comment>
<accession>A0A8J2PXC1</accession>
<keyword evidence="2" id="KW-1185">Reference proteome</keyword>
<name>A0A8J2PXC1_9HEXA</name>
<organism evidence="1 2">
    <name type="scientific">Allacma fusca</name>
    <dbReference type="NCBI Taxonomy" id="39272"/>
    <lineage>
        <taxon>Eukaryota</taxon>
        <taxon>Metazoa</taxon>
        <taxon>Ecdysozoa</taxon>
        <taxon>Arthropoda</taxon>
        <taxon>Hexapoda</taxon>
        <taxon>Collembola</taxon>
        <taxon>Symphypleona</taxon>
        <taxon>Sminthuridae</taxon>
        <taxon>Allacma</taxon>
    </lineage>
</organism>
<feature type="non-terminal residue" evidence="1">
    <location>
        <position position="1"/>
    </location>
</feature>
<protein>
    <submittedName>
        <fullName evidence="1">Uncharacterized protein</fullName>
    </submittedName>
</protein>
<evidence type="ECO:0000313" key="1">
    <source>
        <dbReference type="EMBL" id="CAG7836879.1"/>
    </source>
</evidence>
<sequence length="51" mass="5613">SERKEALGPLVFGVTVYNFEINTDGAQFRSALAIVHLDVTILSGHANQEFH</sequence>
<dbReference type="EMBL" id="CAJVCH010571189">
    <property type="protein sequence ID" value="CAG7836879.1"/>
    <property type="molecule type" value="Genomic_DNA"/>
</dbReference>
<evidence type="ECO:0000313" key="2">
    <source>
        <dbReference type="Proteomes" id="UP000708208"/>
    </source>
</evidence>
<dbReference type="Proteomes" id="UP000708208">
    <property type="component" value="Unassembled WGS sequence"/>
</dbReference>
<gene>
    <name evidence="1" type="ORF">AFUS01_LOCUS46070</name>
</gene>